<protein>
    <submittedName>
        <fullName evidence="6">FAD-dependent oxidoreductase</fullName>
    </submittedName>
</protein>
<dbReference type="EMBL" id="RPOH01000064">
    <property type="protein sequence ID" value="RPH24136.1"/>
    <property type="molecule type" value="Genomic_DNA"/>
</dbReference>
<organism evidence="6 7">
    <name type="scientific">Buttiauxella warmboldiae</name>
    <dbReference type="NCBI Taxonomy" id="82993"/>
    <lineage>
        <taxon>Bacteria</taxon>
        <taxon>Pseudomonadati</taxon>
        <taxon>Pseudomonadota</taxon>
        <taxon>Gammaproteobacteria</taxon>
        <taxon>Enterobacterales</taxon>
        <taxon>Enterobacteriaceae</taxon>
        <taxon>Buttiauxella</taxon>
    </lineage>
</organism>
<evidence type="ECO:0000256" key="3">
    <source>
        <dbReference type="ARBA" id="ARBA00023002"/>
    </source>
</evidence>
<evidence type="ECO:0000313" key="6">
    <source>
        <dbReference type="EMBL" id="RPH24136.1"/>
    </source>
</evidence>
<evidence type="ECO:0000256" key="1">
    <source>
        <dbReference type="ARBA" id="ARBA00022485"/>
    </source>
</evidence>
<evidence type="ECO:0000313" key="7">
    <source>
        <dbReference type="Proteomes" id="UP000268615"/>
    </source>
</evidence>
<proteinExistence type="predicted"/>
<gene>
    <name evidence="6" type="ORF">EHN07_14845</name>
</gene>
<keyword evidence="1" id="KW-0004">4Fe-4S</keyword>
<dbReference type="GO" id="GO:0046872">
    <property type="term" value="F:metal ion binding"/>
    <property type="evidence" value="ECO:0007669"/>
    <property type="project" value="UniProtKB-KW"/>
</dbReference>
<keyword evidence="3" id="KW-0560">Oxidoreductase</keyword>
<dbReference type="GO" id="GO:0051539">
    <property type="term" value="F:4 iron, 4 sulfur cluster binding"/>
    <property type="evidence" value="ECO:0007669"/>
    <property type="project" value="UniProtKB-KW"/>
</dbReference>
<dbReference type="InterPro" id="IPR036188">
    <property type="entry name" value="FAD/NAD-bd_sf"/>
</dbReference>
<accession>A0A3N5E1J9</accession>
<dbReference type="Pfam" id="PF12831">
    <property type="entry name" value="FAD_oxidored"/>
    <property type="match status" value="1"/>
</dbReference>
<keyword evidence="2" id="KW-0479">Metal-binding</keyword>
<evidence type="ECO:0000256" key="5">
    <source>
        <dbReference type="ARBA" id="ARBA00023014"/>
    </source>
</evidence>
<dbReference type="Gene3D" id="3.50.50.60">
    <property type="entry name" value="FAD/NAD(P)-binding domain"/>
    <property type="match status" value="1"/>
</dbReference>
<keyword evidence="5" id="KW-0411">Iron-sulfur</keyword>
<dbReference type="SUPFAM" id="SSF51905">
    <property type="entry name" value="FAD/NAD(P)-binding domain"/>
    <property type="match status" value="1"/>
</dbReference>
<keyword evidence="7" id="KW-1185">Reference proteome</keyword>
<keyword evidence="4" id="KW-0408">Iron</keyword>
<dbReference type="InterPro" id="IPR039650">
    <property type="entry name" value="HdrA-like"/>
</dbReference>
<dbReference type="PANTHER" id="PTHR43498">
    <property type="entry name" value="FERREDOXIN:COB-COM HETERODISULFIDE REDUCTASE SUBUNIT A"/>
    <property type="match status" value="1"/>
</dbReference>
<sequence>MKYISEPARDIPVTKVCDVLVCGGGPAGFGAAIGAAKAGQKVIVIERNSIIGGMATAGLMSHWTGNTEGPVLDELLERARGSHTDYNYFGEKILRSKFIIDHEKLSLTMLKMLDEHNVEVMFYTQICDVIMDSNVLQGAIVENKSGRQAVLASKIIDATGDGDVACRAGAPYQLGRETDNAMQPVTLMMQVSGVDYSRAIFPGEFEDNVDVPRGKIQDLAHDYFENPMGHVLLYPSTVEGIVTVNMTNVTGIDGTNNTDISRSQVKLSLQVERVIDFLREYAPGYEQCRLYRTASMIGVRETRHFSCEYTITAEDIEQAKVFDDWIATRCYFNFDIHNIEGAGLDKTGRQNDFVQTERYTIPMRSLIPLKVENLLLAGRSIGGTHMAHSNFRAMAICLNIGQGAGVCAAIANKNKTRLRDNYYPDVRKELISQGVTV</sequence>
<name>A0A3N5E1J9_9ENTR</name>
<reference evidence="6 7" key="1">
    <citation type="submission" date="2018-11" db="EMBL/GenBank/DDBJ databases">
        <title>Draft genome sequence of Buttiauxella warmboldiae CCUG 35512.</title>
        <authorList>
            <person name="Salva-Serra F."/>
            <person name="Marathe N."/>
            <person name="Moore E."/>
            <person name="Svensson L."/>
            <person name="Engstrom-Jakobsson H."/>
        </authorList>
    </citation>
    <scope>NUCLEOTIDE SEQUENCE [LARGE SCALE GENOMIC DNA]</scope>
    <source>
        <strain evidence="6 7">CCUG 35512</strain>
    </source>
</reference>
<dbReference type="Proteomes" id="UP000268615">
    <property type="component" value="Unassembled WGS sequence"/>
</dbReference>
<comment type="caution">
    <text evidence="6">The sequence shown here is derived from an EMBL/GenBank/DDBJ whole genome shotgun (WGS) entry which is preliminary data.</text>
</comment>
<evidence type="ECO:0000256" key="2">
    <source>
        <dbReference type="ARBA" id="ARBA00022723"/>
    </source>
</evidence>
<dbReference type="OrthoDB" id="9777740at2"/>
<dbReference type="PRINTS" id="PR00411">
    <property type="entry name" value="PNDRDTASEI"/>
</dbReference>
<dbReference type="GO" id="GO:0016491">
    <property type="term" value="F:oxidoreductase activity"/>
    <property type="evidence" value="ECO:0007669"/>
    <property type="project" value="UniProtKB-KW"/>
</dbReference>
<dbReference type="AlphaFoldDB" id="A0A3N5E1J9"/>
<dbReference type="PANTHER" id="PTHR43498:SF1">
    <property type="entry name" value="COB--COM HETERODISULFIDE REDUCTASE IRON-SULFUR SUBUNIT A"/>
    <property type="match status" value="1"/>
</dbReference>
<dbReference type="RefSeq" id="WP_124024868.1">
    <property type="nucleotide sequence ID" value="NZ_RPOH01000064.1"/>
</dbReference>
<evidence type="ECO:0000256" key="4">
    <source>
        <dbReference type="ARBA" id="ARBA00023004"/>
    </source>
</evidence>